<dbReference type="AlphaFoldDB" id="A0A0R2L7U4"/>
<keyword evidence="1" id="KW-0175">Coiled coil</keyword>
<keyword evidence="4" id="KW-1185">Reference proteome</keyword>
<feature type="coiled-coil region" evidence="1">
    <location>
        <begin position="458"/>
        <end position="526"/>
    </location>
</feature>
<dbReference type="InterPro" id="IPR038734">
    <property type="entry name" value="YhaN_AAA"/>
</dbReference>
<dbReference type="EMBL" id="JQBX01000004">
    <property type="protein sequence ID" value="KRN94628.1"/>
    <property type="molecule type" value="Genomic_DNA"/>
</dbReference>
<comment type="caution">
    <text evidence="3">The sequence shown here is derived from an EMBL/GenBank/DDBJ whole genome shotgun (WGS) entry which is preliminary data.</text>
</comment>
<proteinExistence type="predicted"/>
<evidence type="ECO:0000256" key="1">
    <source>
        <dbReference type="SAM" id="Coils"/>
    </source>
</evidence>
<dbReference type="RefSeq" id="WP_057802005.1">
    <property type="nucleotide sequence ID" value="NZ_JQBX01000004.1"/>
</dbReference>
<name>A0A0R2L7U4_9LACO</name>
<feature type="domain" description="YhaN AAA" evidence="2">
    <location>
        <begin position="1"/>
        <end position="206"/>
    </location>
</feature>
<accession>A0A0R2L7U4</accession>
<dbReference type="PANTHER" id="PTHR41259:SF1">
    <property type="entry name" value="DOUBLE-STRAND BREAK REPAIR RAD50 ATPASE, PUTATIVE-RELATED"/>
    <property type="match status" value="1"/>
</dbReference>
<dbReference type="Pfam" id="PF13514">
    <property type="entry name" value="AAA_27"/>
    <property type="match status" value="1"/>
</dbReference>
<feature type="coiled-coil region" evidence="1">
    <location>
        <begin position="276"/>
        <end position="353"/>
    </location>
</feature>
<dbReference type="InterPro" id="IPR027417">
    <property type="entry name" value="P-loop_NTPase"/>
</dbReference>
<dbReference type="STRING" id="331679.IV81_GL001265"/>
<dbReference type="PATRIC" id="fig|331679.3.peg.1292"/>
<feature type="coiled-coil region" evidence="1">
    <location>
        <begin position="563"/>
        <end position="593"/>
    </location>
</feature>
<evidence type="ECO:0000313" key="4">
    <source>
        <dbReference type="Proteomes" id="UP000051859"/>
    </source>
</evidence>
<organism evidence="3 4">
    <name type="scientific">Pediococcus stilesii</name>
    <dbReference type="NCBI Taxonomy" id="331679"/>
    <lineage>
        <taxon>Bacteria</taxon>
        <taxon>Bacillati</taxon>
        <taxon>Bacillota</taxon>
        <taxon>Bacilli</taxon>
        <taxon>Lactobacillales</taxon>
        <taxon>Lactobacillaceae</taxon>
        <taxon>Pediococcus</taxon>
    </lineage>
</organism>
<reference evidence="3 4" key="1">
    <citation type="journal article" date="2015" name="Genome Announc.">
        <title>Expanding the biotechnology potential of lactobacilli through comparative genomics of 213 strains and associated genera.</title>
        <authorList>
            <person name="Sun Z."/>
            <person name="Harris H.M."/>
            <person name="McCann A."/>
            <person name="Guo C."/>
            <person name="Argimon S."/>
            <person name="Zhang W."/>
            <person name="Yang X."/>
            <person name="Jeffery I.B."/>
            <person name="Cooney J.C."/>
            <person name="Kagawa T.F."/>
            <person name="Liu W."/>
            <person name="Song Y."/>
            <person name="Salvetti E."/>
            <person name="Wrobel A."/>
            <person name="Rasinkangas P."/>
            <person name="Parkhill J."/>
            <person name="Rea M.C."/>
            <person name="O'Sullivan O."/>
            <person name="Ritari J."/>
            <person name="Douillard F.P."/>
            <person name="Paul Ross R."/>
            <person name="Yang R."/>
            <person name="Briner A.E."/>
            <person name="Felis G.E."/>
            <person name="de Vos W.M."/>
            <person name="Barrangou R."/>
            <person name="Klaenhammer T.R."/>
            <person name="Caufield P.W."/>
            <person name="Cui Y."/>
            <person name="Zhang H."/>
            <person name="O'Toole P.W."/>
        </authorList>
    </citation>
    <scope>NUCLEOTIDE SEQUENCE [LARGE SCALE GENOMIC DNA]</scope>
    <source>
        <strain evidence="3 4">DSM 18001</strain>
    </source>
</reference>
<dbReference type="Proteomes" id="UP000051859">
    <property type="component" value="Unassembled WGS sequence"/>
</dbReference>
<evidence type="ECO:0000313" key="3">
    <source>
        <dbReference type="EMBL" id="KRN94628.1"/>
    </source>
</evidence>
<dbReference type="SUPFAM" id="SSF52540">
    <property type="entry name" value="P-loop containing nucleoside triphosphate hydrolases"/>
    <property type="match status" value="1"/>
</dbReference>
<feature type="coiled-coil region" evidence="1">
    <location>
        <begin position="186"/>
        <end position="236"/>
    </location>
</feature>
<feature type="coiled-coil region" evidence="1">
    <location>
        <begin position="647"/>
        <end position="708"/>
    </location>
</feature>
<evidence type="ECO:0000259" key="2">
    <source>
        <dbReference type="Pfam" id="PF13514"/>
    </source>
</evidence>
<protein>
    <submittedName>
        <fullName evidence="3">DNA repair ATPase</fullName>
    </submittedName>
</protein>
<gene>
    <name evidence="3" type="ORF">IV81_GL001265</name>
</gene>
<dbReference type="PANTHER" id="PTHR41259">
    <property type="entry name" value="DOUBLE-STRAND BREAK REPAIR RAD50 ATPASE, PUTATIVE-RELATED"/>
    <property type="match status" value="1"/>
</dbReference>
<dbReference type="Gene3D" id="3.40.50.300">
    <property type="entry name" value="P-loop containing nucleotide triphosphate hydrolases"/>
    <property type="match status" value="2"/>
</dbReference>
<sequence length="858" mass="98740">MKINRIEIYGFGKWNNITFDLKQGLQVFYGLNEAGKSTLRQFIYSVLFGFATGKGGNKYLRYIPKKGKKSAAYGGILEIEYQKHLYAVERTKGKNGGTVSIKNLDTGITMPPEFLSEILGPVDQKTYERLLGFNQSDLDDFNDLSNRDDLRRHILRMGAVGSDEWIKLEQSLKKEANEMYTVSSRTRQLDRKIKEYEQAQKKLQEDKDRFPDYQSIQELQKKSEQHLKEVRDQINILGNQLAETTSLLNNWDNYAEIRQIREALKDVPTQYLKLDLNELEILLNQIKATRSEIKKLKHELSELKLTNEKQDDAEKLVQLQGRLPEVKLNYGQVEDLNKRIQRLLDQSRMIEKQYNQDLSGVHPMTEKEFNEFKELALKEKRVNADINQIKNQMLETAPSRRSKASNPSANMVLGLAAILSIIDFLLPLNIYIKVVILAIIIVAGYVTVKAPKTTSAPAASLSDLLEENEANLDKIKKDIFSIGQQTGFGSFSREDWSVLQNDLQNYQHQLKEVDELKQKLNKTTTQIENFWQFSQQVVVMPQTRSKEAIAPLTNQIAKLVQAANLQRENVQKSEILNKNLQDQQVLLKKLESDPKLLIMSGVDEDSDQWIEEVRTKQNLYLRLTALENSLSATLTQKLEQYKDSAMLRESQSSQESKLAELKQTENQILDERADQIGKLSGLKNSVDILNEQQQLSELQTELKELIANWLTLQLGAKWVDQTLSIATKGRLPIIMEEANRYFNQITNGRYSKIEFDKDDMINVTDKHGETFEIAELSKGTMEQLYISIRFAFMKSFSDTVQLPIIIDDAFVAFDDIRIKQIFDLLKSIADQNQVIYFTAKKEVYNLTDDRDIVDLNTK</sequence>